<keyword evidence="2" id="KW-0479">Metal-binding</keyword>
<evidence type="ECO:0000313" key="12">
    <source>
        <dbReference type="Proteomes" id="UP000225706"/>
    </source>
</evidence>
<accession>A0A2B4RNB7</accession>
<protein>
    <submittedName>
        <fullName evidence="11">E3 ubiquitin-protein ligase TRIM71</fullName>
    </submittedName>
</protein>
<dbReference type="Gene3D" id="3.30.160.60">
    <property type="entry name" value="Classic Zinc Finger"/>
    <property type="match status" value="1"/>
</dbReference>
<dbReference type="SMART" id="SM00184">
    <property type="entry name" value="RING"/>
    <property type="match status" value="1"/>
</dbReference>
<evidence type="ECO:0000256" key="4">
    <source>
        <dbReference type="ARBA" id="ARBA00022771"/>
    </source>
</evidence>
<evidence type="ECO:0000256" key="7">
    <source>
        <dbReference type="PROSITE-ProRule" id="PRU00504"/>
    </source>
</evidence>
<evidence type="ECO:0000256" key="3">
    <source>
        <dbReference type="ARBA" id="ARBA00022737"/>
    </source>
</evidence>
<dbReference type="PROSITE" id="PS51125">
    <property type="entry name" value="NHL"/>
    <property type="match status" value="4"/>
</dbReference>
<dbReference type="PROSITE" id="PS50119">
    <property type="entry name" value="ZF_BBOX"/>
    <property type="match status" value="2"/>
</dbReference>
<dbReference type="GO" id="GO:0000209">
    <property type="term" value="P:protein polyubiquitination"/>
    <property type="evidence" value="ECO:0007669"/>
    <property type="project" value="TreeGrafter"/>
</dbReference>
<dbReference type="SUPFAM" id="SSF57850">
    <property type="entry name" value="RING/U-box"/>
    <property type="match status" value="1"/>
</dbReference>
<feature type="repeat" description="NHL" evidence="7">
    <location>
        <begin position="510"/>
        <end position="551"/>
    </location>
</feature>
<feature type="coiled-coil region" evidence="8">
    <location>
        <begin position="239"/>
        <end position="292"/>
    </location>
</feature>
<dbReference type="PANTHER" id="PTHR24104:SF25">
    <property type="entry name" value="PROTEIN LIN-41"/>
    <property type="match status" value="1"/>
</dbReference>
<dbReference type="Gene3D" id="2.120.10.30">
    <property type="entry name" value="TolB, C-terminal domain"/>
    <property type="match status" value="2"/>
</dbReference>
<dbReference type="Pfam" id="PF00643">
    <property type="entry name" value="zf-B_box"/>
    <property type="match status" value="1"/>
</dbReference>
<dbReference type="InterPro" id="IPR017907">
    <property type="entry name" value="Znf_RING_CS"/>
</dbReference>
<dbReference type="InterPro" id="IPR001258">
    <property type="entry name" value="NHL_repeat"/>
</dbReference>
<dbReference type="EMBL" id="LSMT01000447">
    <property type="protein sequence ID" value="PFX17828.1"/>
    <property type="molecule type" value="Genomic_DNA"/>
</dbReference>
<dbReference type="InterPro" id="IPR013083">
    <property type="entry name" value="Znf_RING/FYVE/PHD"/>
</dbReference>
<keyword evidence="4 6" id="KW-0863">Zinc-finger</keyword>
<feature type="domain" description="B box-type" evidence="10">
    <location>
        <begin position="93"/>
        <end position="140"/>
    </location>
</feature>
<name>A0A2B4RNB7_STYPI</name>
<organism evidence="11 12">
    <name type="scientific">Stylophora pistillata</name>
    <name type="common">Smooth cauliflower coral</name>
    <dbReference type="NCBI Taxonomy" id="50429"/>
    <lineage>
        <taxon>Eukaryota</taxon>
        <taxon>Metazoa</taxon>
        <taxon>Cnidaria</taxon>
        <taxon>Anthozoa</taxon>
        <taxon>Hexacorallia</taxon>
        <taxon>Scleractinia</taxon>
        <taxon>Astrocoeniina</taxon>
        <taxon>Pocilloporidae</taxon>
        <taxon>Stylophora</taxon>
    </lineage>
</organism>
<dbReference type="AlphaFoldDB" id="A0A2B4RNB7"/>
<keyword evidence="8" id="KW-0175">Coiled coil</keyword>
<dbReference type="PROSITE" id="PS00518">
    <property type="entry name" value="ZF_RING_1"/>
    <property type="match status" value="1"/>
</dbReference>
<keyword evidence="12" id="KW-1185">Reference proteome</keyword>
<dbReference type="InterPro" id="IPR000315">
    <property type="entry name" value="Znf_B-box"/>
</dbReference>
<dbReference type="Pfam" id="PF13445">
    <property type="entry name" value="zf-RING_UBOX"/>
    <property type="match status" value="1"/>
</dbReference>
<dbReference type="Pfam" id="PF01436">
    <property type="entry name" value="NHL"/>
    <property type="match status" value="4"/>
</dbReference>
<comment type="caution">
    <text evidence="11">The sequence shown here is derived from an EMBL/GenBank/DDBJ whole genome shotgun (WGS) entry which is preliminary data.</text>
</comment>
<dbReference type="PROSITE" id="PS50089">
    <property type="entry name" value="ZF_RING_2"/>
    <property type="match status" value="1"/>
</dbReference>
<evidence type="ECO:0000259" key="9">
    <source>
        <dbReference type="PROSITE" id="PS50089"/>
    </source>
</evidence>
<reference evidence="12" key="1">
    <citation type="journal article" date="2017" name="bioRxiv">
        <title>Comparative analysis of the genomes of Stylophora pistillata and Acropora digitifera provides evidence for extensive differences between species of corals.</title>
        <authorList>
            <person name="Voolstra C.R."/>
            <person name="Li Y."/>
            <person name="Liew Y.J."/>
            <person name="Baumgarten S."/>
            <person name="Zoccola D."/>
            <person name="Flot J.-F."/>
            <person name="Tambutte S."/>
            <person name="Allemand D."/>
            <person name="Aranda M."/>
        </authorList>
    </citation>
    <scope>NUCLEOTIDE SEQUENCE [LARGE SCALE GENOMIC DNA]</scope>
</reference>
<dbReference type="GO" id="GO:0043161">
    <property type="term" value="P:proteasome-mediated ubiquitin-dependent protein catabolic process"/>
    <property type="evidence" value="ECO:0007669"/>
    <property type="project" value="TreeGrafter"/>
</dbReference>
<dbReference type="InterPro" id="IPR011042">
    <property type="entry name" value="6-blade_b-propeller_TolB-like"/>
</dbReference>
<dbReference type="GO" id="GO:0008270">
    <property type="term" value="F:zinc ion binding"/>
    <property type="evidence" value="ECO:0007669"/>
    <property type="project" value="UniProtKB-KW"/>
</dbReference>
<evidence type="ECO:0000259" key="10">
    <source>
        <dbReference type="PROSITE" id="PS50119"/>
    </source>
</evidence>
<feature type="repeat" description="NHL" evidence="7">
    <location>
        <begin position="641"/>
        <end position="684"/>
    </location>
</feature>
<feature type="domain" description="B box-type" evidence="10">
    <location>
        <begin position="153"/>
        <end position="196"/>
    </location>
</feature>
<sequence>MDVPTLMHNLKEEVTCSVCMQLYTDPKQLPCLHTFCLQCLNNVARTSKRNGTIRCPLCQREVIVPDCGTMESLPDCFYLKNLLDILAIKKCSTSKVTCGNCGEKNEEVSYCFHCGEFWCSVCLRGHNIIRANKDHRVLPLKDFKEKDFEDVLKRPAFCSKELHEKQVLKFFCKKCNVPVCQTCVIVEHVGHIVEHLDITAKAAKENIMIQLDSAKSADKTHTYLEEEIKKIENCTKATVEKIRNTTQSVIVKLQQLEQKLTLQVEDEGKVAHEQLLERSTTYQAQLTKYEETISQIEHLVNRSTAAEVVLLQSHVSESLQDLKNEPPFRSKGEESFILDFIPNHSFLEKIDDLGSAALGTLSCSPTVASECTVTGKRMAMVGGETKIEIVTRNSRGEQCYSSNDKISSNFSLVERCCSSKFIWQTRDEKNGKYIISFYSNLLGRVRAQFTVNGEQMKQSLFLDVMGRNYTSVGECCADFYNPWGVAVNASGDIYVTDLNNKKVQVLREHEMSSRSFGHDVLSTPCGICTDTSRRIYVADRTYNSIFLFSSKGKFIEEIEVEEELNQPRGISLDPEGNIIICNSGKSCVQLISLEGDILLTYDGRACGLQLPFDCIHYENKVYVSDFTGHCIKVFNNTGEFLFEFGEQGSENGQFNSPTGLEIDKAGNLLVCDDYNHRVQVFTEDGRFLTKFGCYGDELGQLNKPTGLAVLRNGDIVVAEFGNNRLQYFRN</sequence>
<dbReference type="Gene3D" id="3.30.40.10">
    <property type="entry name" value="Zinc/RING finger domain, C3HC4 (zinc finger)"/>
    <property type="match status" value="1"/>
</dbReference>
<dbReference type="OrthoDB" id="5979371at2759"/>
<dbReference type="SUPFAM" id="SSF63829">
    <property type="entry name" value="Calcium-dependent phosphotriesterase"/>
    <property type="match status" value="1"/>
</dbReference>
<dbReference type="SUPFAM" id="SSF57845">
    <property type="entry name" value="B-box zinc-binding domain"/>
    <property type="match status" value="1"/>
</dbReference>
<gene>
    <name evidence="11" type="primary">trim71</name>
    <name evidence="11" type="ORF">AWC38_SpisGene17849</name>
</gene>
<evidence type="ECO:0000256" key="5">
    <source>
        <dbReference type="ARBA" id="ARBA00022833"/>
    </source>
</evidence>
<keyword evidence="1" id="KW-0597">Phosphoprotein</keyword>
<keyword evidence="3" id="KW-0677">Repeat</keyword>
<proteinExistence type="predicted"/>
<evidence type="ECO:0000256" key="1">
    <source>
        <dbReference type="ARBA" id="ARBA00022553"/>
    </source>
</evidence>
<dbReference type="PANTHER" id="PTHR24104">
    <property type="entry name" value="E3 UBIQUITIN-PROTEIN LIGASE NHLRC1-RELATED"/>
    <property type="match status" value="1"/>
</dbReference>
<evidence type="ECO:0000256" key="8">
    <source>
        <dbReference type="SAM" id="Coils"/>
    </source>
</evidence>
<dbReference type="InterPro" id="IPR050952">
    <property type="entry name" value="TRIM-NHL_E3_ligases"/>
</dbReference>
<dbReference type="InterPro" id="IPR001841">
    <property type="entry name" value="Znf_RING"/>
</dbReference>
<dbReference type="GO" id="GO:0061630">
    <property type="term" value="F:ubiquitin protein ligase activity"/>
    <property type="evidence" value="ECO:0007669"/>
    <property type="project" value="TreeGrafter"/>
</dbReference>
<dbReference type="Proteomes" id="UP000225706">
    <property type="component" value="Unassembled WGS sequence"/>
</dbReference>
<evidence type="ECO:0000256" key="6">
    <source>
        <dbReference type="PROSITE-ProRule" id="PRU00024"/>
    </source>
</evidence>
<feature type="domain" description="RING-type" evidence="9">
    <location>
        <begin position="16"/>
        <end position="59"/>
    </location>
</feature>
<evidence type="ECO:0000256" key="2">
    <source>
        <dbReference type="ARBA" id="ARBA00022723"/>
    </source>
</evidence>
<dbReference type="CDD" id="cd05819">
    <property type="entry name" value="NHL"/>
    <property type="match status" value="1"/>
</dbReference>
<feature type="repeat" description="NHL" evidence="7">
    <location>
        <begin position="478"/>
        <end position="509"/>
    </location>
</feature>
<feature type="repeat" description="NHL" evidence="7">
    <location>
        <begin position="688"/>
        <end position="730"/>
    </location>
</feature>
<dbReference type="SMART" id="SM00336">
    <property type="entry name" value="BBOX"/>
    <property type="match status" value="2"/>
</dbReference>
<keyword evidence="5" id="KW-0862">Zinc</keyword>
<dbReference type="InterPro" id="IPR027370">
    <property type="entry name" value="Znf-RING_euk"/>
</dbReference>
<evidence type="ECO:0000313" key="11">
    <source>
        <dbReference type="EMBL" id="PFX17828.1"/>
    </source>
</evidence>